<sequence length="438" mass="46421">MATVVLLGTCDTKLEELLFLRSRILENKHLQVVMIDVGRQPVSHNAITISQPQLISPYGDATTAGSELLDLPRADLIKFMSSCATAAIKHLCTTNTIHGIISAGGSGGTSLAAPVMRDAVPIGFPKMLVSTVASGDVSPYVGESDIAMLYSVVDIAGLNAVLRGVLSNAGAAIAAAALSYAARQSESETQEEGKDIRRVGITMFGVTTPAVTTIRRHLSSGTFYHPSSPTPIAFETLVFHATGSGGRAMERLIRAGELDAVLDLTTTEICDFVVPGGTMSAGPDRLSAAVEKGIPCIVSLGATDMVNFGGRGTVPERYVKEGRKLYEHNSAVTLMRTDEDEVRKVGEFVSGKLRGVEEEGRVEVWIPRGGVSVLSTAGGVFEDRKVDGVLFDTLKSGLCGTRVRVVEDERDVNDEGFAKDVAEALLRVMGLEKCGLHS</sequence>
<protein>
    <submittedName>
        <fullName evidence="3">Uncharacterized protein</fullName>
    </submittedName>
</protein>
<feature type="domain" description="UPF0261" evidence="2">
    <location>
        <begin position="198"/>
        <end position="429"/>
    </location>
</feature>
<proteinExistence type="predicted"/>
<reference evidence="3" key="1">
    <citation type="journal article" date="2023" name="Mol. Phylogenet. Evol.">
        <title>Genome-scale phylogeny and comparative genomics of the fungal order Sordariales.</title>
        <authorList>
            <person name="Hensen N."/>
            <person name="Bonometti L."/>
            <person name="Westerberg I."/>
            <person name="Brannstrom I.O."/>
            <person name="Guillou S."/>
            <person name="Cros-Aarteil S."/>
            <person name="Calhoun S."/>
            <person name="Haridas S."/>
            <person name="Kuo A."/>
            <person name="Mondo S."/>
            <person name="Pangilinan J."/>
            <person name="Riley R."/>
            <person name="LaButti K."/>
            <person name="Andreopoulos B."/>
            <person name="Lipzen A."/>
            <person name="Chen C."/>
            <person name="Yan M."/>
            <person name="Daum C."/>
            <person name="Ng V."/>
            <person name="Clum A."/>
            <person name="Steindorff A."/>
            <person name="Ohm R.A."/>
            <person name="Martin F."/>
            <person name="Silar P."/>
            <person name="Natvig D.O."/>
            <person name="Lalanne C."/>
            <person name="Gautier V."/>
            <person name="Ament-Velasquez S.L."/>
            <person name="Kruys A."/>
            <person name="Hutchinson M.I."/>
            <person name="Powell A.J."/>
            <person name="Barry K."/>
            <person name="Miller A.N."/>
            <person name="Grigoriev I.V."/>
            <person name="Debuchy R."/>
            <person name="Gladieux P."/>
            <person name="Hiltunen Thoren M."/>
            <person name="Johannesson H."/>
        </authorList>
    </citation>
    <scope>NUCLEOTIDE SEQUENCE</scope>
    <source>
        <strain evidence="3">CBS 955.72</strain>
    </source>
</reference>
<dbReference type="CDD" id="cd15488">
    <property type="entry name" value="Tm-1-like"/>
    <property type="match status" value="1"/>
</dbReference>
<evidence type="ECO:0000313" key="3">
    <source>
        <dbReference type="EMBL" id="KAK3363206.1"/>
    </source>
</evidence>
<dbReference type="Pfam" id="PF23189">
    <property type="entry name" value="UPF0261_C"/>
    <property type="match status" value="1"/>
</dbReference>
<dbReference type="Pfam" id="PF06792">
    <property type="entry name" value="UPF0261"/>
    <property type="match status" value="1"/>
</dbReference>
<dbReference type="InterPro" id="IPR044122">
    <property type="entry name" value="UPF0261_N"/>
</dbReference>
<organism evidence="3 4">
    <name type="scientific">Lasiosphaeria hispida</name>
    <dbReference type="NCBI Taxonomy" id="260671"/>
    <lineage>
        <taxon>Eukaryota</taxon>
        <taxon>Fungi</taxon>
        <taxon>Dikarya</taxon>
        <taxon>Ascomycota</taxon>
        <taxon>Pezizomycotina</taxon>
        <taxon>Sordariomycetes</taxon>
        <taxon>Sordariomycetidae</taxon>
        <taxon>Sordariales</taxon>
        <taxon>Lasiosphaeriaceae</taxon>
        <taxon>Lasiosphaeria</taxon>
    </lineage>
</organism>
<reference evidence="3" key="2">
    <citation type="submission" date="2023-06" db="EMBL/GenBank/DDBJ databases">
        <authorList>
            <consortium name="Lawrence Berkeley National Laboratory"/>
            <person name="Haridas S."/>
            <person name="Hensen N."/>
            <person name="Bonometti L."/>
            <person name="Westerberg I."/>
            <person name="Brannstrom I.O."/>
            <person name="Guillou S."/>
            <person name="Cros-Aarteil S."/>
            <person name="Calhoun S."/>
            <person name="Kuo A."/>
            <person name="Mondo S."/>
            <person name="Pangilinan J."/>
            <person name="Riley R."/>
            <person name="Labutti K."/>
            <person name="Andreopoulos B."/>
            <person name="Lipzen A."/>
            <person name="Chen C."/>
            <person name="Yanf M."/>
            <person name="Daum C."/>
            <person name="Ng V."/>
            <person name="Clum A."/>
            <person name="Steindorff A."/>
            <person name="Ohm R."/>
            <person name="Martin F."/>
            <person name="Silar P."/>
            <person name="Natvig D."/>
            <person name="Lalanne C."/>
            <person name="Gautier V."/>
            <person name="Ament-Velasquez S.L."/>
            <person name="Kruys A."/>
            <person name="Hutchinson M.I."/>
            <person name="Powell A.J."/>
            <person name="Barry K."/>
            <person name="Miller A.N."/>
            <person name="Grigoriev I.V."/>
            <person name="Debuchy R."/>
            <person name="Gladieux P."/>
            <person name="Thoren M.H."/>
            <person name="Johannesson H."/>
        </authorList>
    </citation>
    <scope>NUCLEOTIDE SEQUENCE</scope>
    <source>
        <strain evidence="3">CBS 955.72</strain>
    </source>
</reference>
<gene>
    <name evidence="3" type="ORF">B0T25DRAFT_32633</name>
</gene>
<dbReference type="NCBIfam" id="NF002674">
    <property type="entry name" value="PRK02399.1-2"/>
    <property type="match status" value="1"/>
</dbReference>
<comment type="caution">
    <text evidence="3">The sequence shown here is derived from an EMBL/GenBank/DDBJ whole genome shotgun (WGS) entry which is preliminary data.</text>
</comment>
<dbReference type="InterPro" id="IPR008322">
    <property type="entry name" value="UPF0261"/>
</dbReference>
<dbReference type="AlphaFoldDB" id="A0AAJ0HUM2"/>
<keyword evidence="4" id="KW-1185">Reference proteome</keyword>
<dbReference type="PIRSF" id="PIRSF033271">
    <property type="entry name" value="UCP033271"/>
    <property type="match status" value="1"/>
</dbReference>
<name>A0AAJ0HUM2_9PEZI</name>
<dbReference type="EMBL" id="JAUIQD010000001">
    <property type="protein sequence ID" value="KAK3363206.1"/>
    <property type="molecule type" value="Genomic_DNA"/>
</dbReference>
<evidence type="ECO:0000259" key="1">
    <source>
        <dbReference type="Pfam" id="PF06792"/>
    </source>
</evidence>
<evidence type="ECO:0000259" key="2">
    <source>
        <dbReference type="Pfam" id="PF23189"/>
    </source>
</evidence>
<dbReference type="Gene3D" id="3.40.50.12020">
    <property type="entry name" value="Uncharacterised protein family UPF0261, NN domain"/>
    <property type="match status" value="1"/>
</dbReference>
<evidence type="ECO:0000313" key="4">
    <source>
        <dbReference type="Proteomes" id="UP001275084"/>
    </source>
</evidence>
<dbReference type="Gene3D" id="3.40.50.12030">
    <property type="entry name" value="Uncharacterised protein family UPF0261, NC domain"/>
    <property type="match status" value="1"/>
</dbReference>
<dbReference type="PANTHER" id="PTHR31862">
    <property type="entry name" value="UPF0261 DOMAIN PROTEIN (AFU_ORTHOLOGUE AFUA_1G10120)"/>
    <property type="match status" value="1"/>
</dbReference>
<accession>A0AAJ0HUM2</accession>
<dbReference type="InterPro" id="IPR051353">
    <property type="entry name" value="Tobamovirus_resist_UPF0261"/>
</dbReference>
<feature type="domain" description="UPF0261" evidence="1">
    <location>
        <begin position="3"/>
        <end position="180"/>
    </location>
</feature>
<dbReference type="PANTHER" id="PTHR31862:SF1">
    <property type="entry name" value="UPF0261 DOMAIN PROTEIN (AFU_ORTHOLOGUE AFUA_1G10120)"/>
    <property type="match status" value="1"/>
</dbReference>
<dbReference type="InterPro" id="IPR056778">
    <property type="entry name" value="UPF0261_C"/>
</dbReference>
<dbReference type="Proteomes" id="UP001275084">
    <property type="component" value="Unassembled WGS sequence"/>
</dbReference>